<dbReference type="SUPFAM" id="SSF56784">
    <property type="entry name" value="HAD-like"/>
    <property type="match status" value="1"/>
</dbReference>
<dbReference type="PATRIC" id="fig|273678.4.peg.698"/>
<dbReference type="OrthoDB" id="4925391at2"/>
<name>A0A0M2HXB7_9MICO</name>
<comment type="caution">
    <text evidence="1">The sequence shown here is derived from an EMBL/GenBank/DDBJ whole genome shotgun (WGS) entry which is preliminary data.</text>
</comment>
<dbReference type="AlphaFoldDB" id="A0A0M2HXB7"/>
<dbReference type="EMBL" id="JYJB01000005">
    <property type="protein sequence ID" value="KJL49074.1"/>
    <property type="molecule type" value="Genomic_DNA"/>
</dbReference>
<dbReference type="RefSeq" id="WP_045256349.1">
    <property type="nucleotide sequence ID" value="NZ_JYJB01000005.1"/>
</dbReference>
<reference evidence="1 2" key="1">
    <citation type="submission" date="2015-02" db="EMBL/GenBank/DDBJ databases">
        <title>Draft genome sequences of ten Microbacterium spp. with emphasis on heavy metal contaminated environments.</title>
        <authorList>
            <person name="Corretto E."/>
        </authorList>
    </citation>
    <scope>NUCLEOTIDE SEQUENCE [LARGE SCALE GENOMIC DNA]</scope>
    <source>
        <strain evidence="1 2">SA35</strain>
    </source>
</reference>
<protein>
    <recommendedName>
        <fullName evidence="3">Hydroxymethylpyrimidine pyrophosphatase</fullName>
    </recommendedName>
</protein>
<evidence type="ECO:0000313" key="2">
    <source>
        <dbReference type="Proteomes" id="UP000033900"/>
    </source>
</evidence>
<dbReference type="STRING" id="273678.RS84_00704"/>
<evidence type="ECO:0000313" key="1">
    <source>
        <dbReference type="EMBL" id="KJL49074.1"/>
    </source>
</evidence>
<sequence>MTEHTPPLGLLLDVDGPIASPVTRSIAIPEIATDLAELANLGIPIAFNTGRSDAFLREQVIPPLLAAGLEEGVHVWGICEKGAVRMRITAGGAQQVTVDDDLRMPPAFGREVERIVREDFSDLVFFDDTKRAMVSVEQLTDVESGDFLDRQPALNQAIAAALKEQGLGYEWGDERVPDAEGRVAYRIDPTIISTDIESNRVGKDLGASLMLSFLAAEGARLPRTWRTMGDSRTDYAMADWLHENGHDVVHVDVRPSDGVPATPYPVRHHSSLIHDEAGAVYLRRWVEIARGAADGDGDLG</sequence>
<keyword evidence="2" id="KW-1185">Reference proteome</keyword>
<accession>A0A0M2HXB7</accession>
<proteinExistence type="predicted"/>
<gene>
    <name evidence="1" type="ORF">RS84_00704</name>
</gene>
<dbReference type="Proteomes" id="UP000033900">
    <property type="component" value="Unassembled WGS sequence"/>
</dbReference>
<evidence type="ECO:0008006" key="3">
    <source>
        <dbReference type="Google" id="ProtNLM"/>
    </source>
</evidence>
<dbReference type="InterPro" id="IPR036412">
    <property type="entry name" value="HAD-like_sf"/>
</dbReference>
<organism evidence="1 2">
    <name type="scientific">Microbacterium hydrocarbonoxydans</name>
    <dbReference type="NCBI Taxonomy" id="273678"/>
    <lineage>
        <taxon>Bacteria</taxon>
        <taxon>Bacillati</taxon>
        <taxon>Actinomycetota</taxon>
        <taxon>Actinomycetes</taxon>
        <taxon>Micrococcales</taxon>
        <taxon>Microbacteriaceae</taxon>
        <taxon>Microbacterium</taxon>
    </lineage>
</organism>